<dbReference type="GO" id="GO:0016787">
    <property type="term" value="F:hydrolase activity"/>
    <property type="evidence" value="ECO:0007669"/>
    <property type="project" value="UniProtKB-KW"/>
</dbReference>
<accession>A0ABW7WDR1</accession>
<gene>
    <name evidence="2" type="ORF">ACH47G_11575</name>
</gene>
<evidence type="ECO:0000313" key="2">
    <source>
        <dbReference type="EMBL" id="MFI2321124.1"/>
    </source>
</evidence>
<proteinExistence type="predicted"/>
<reference evidence="2 3" key="1">
    <citation type="submission" date="2024-10" db="EMBL/GenBank/DDBJ databases">
        <title>The Natural Products Discovery Center: Release of the First 8490 Sequenced Strains for Exploring Actinobacteria Biosynthetic Diversity.</title>
        <authorList>
            <person name="Kalkreuter E."/>
            <person name="Kautsar S.A."/>
            <person name="Yang D."/>
            <person name="Bader C.D."/>
            <person name="Teijaro C.N."/>
            <person name="Fluegel L."/>
            <person name="Davis C.M."/>
            <person name="Simpson J.R."/>
            <person name="Lauterbach L."/>
            <person name="Steele A.D."/>
            <person name="Gui C."/>
            <person name="Meng S."/>
            <person name="Li G."/>
            <person name="Viehrig K."/>
            <person name="Ye F."/>
            <person name="Su P."/>
            <person name="Kiefer A.F."/>
            <person name="Nichols A."/>
            <person name="Cepeda A.J."/>
            <person name="Yan W."/>
            <person name="Fan B."/>
            <person name="Jiang Y."/>
            <person name="Adhikari A."/>
            <person name="Zheng C.-J."/>
            <person name="Schuster L."/>
            <person name="Cowan T.M."/>
            <person name="Smanski M.J."/>
            <person name="Chevrette M.G."/>
            <person name="De Carvalho L.P.S."/>
            <person name="Shen B."/>
        </authorList>
    </citation>
    <scope>NUCLEOTIDE SEQUENCE [LARGE SCALE GENOMIC DNA]</scope>
    <source>
        <strain evidence="2 3">NPDC019626</strain>
    </source>
</reference>
<dbReference type="InterPro" id="IPR051532">
    <property type="entry name" value="Ester_Hydrolysis_Enzymes"/>
</dbReference>
<comment type="caution">
    <text evidence="2">The sequence shown here is derived from an EMBL/GenBank/DDBJ whole genome shotgun (WGS) entry which is preliminary data.</text>
</comment>
<keyword evidence="2" id="KW-0378">Hydrolase</keyword>
<dbReference type="CDD" id="cd00229">
    <property type="entry name" value="SGNH_hydrolase"/>
    <property type="match status" value="1"/>
</dbReference>
<dbReference type="RefSeq" id="WP_396944652.1">
    <property type="nucleotide sequence ID" value="NZ_JBIRXV010000001.1"/>
</dbReference>
<dbReference type="PANTHER" id="PTHR30383">
    <property type="entry name" value="THIOESTERASE 1/PROTEASE 1/LYSOPHOSPHOLIPASE L1"/>
    <property type="match status" value="1"/>
</dbReference>
<dbReference type="InterPro" id="IPR036514">
    <property type="entry name" value="SGNH_hydro_sf"/>
</dbReference>
<name>A0ABW7WDR1_9NOCA</name>
<dbReference type="Gene3D" id="3.40.50.1110">
    <property type="entry name" value="SGNH hydrolase"/>
    <property type="match status" value="1"/>
</dbReference>
<dbReference type="InterPro" id="IPR013830">
    <property type="entry name" value="SGNH_hydro"/>
</dbReference>
<evidence type="ECO:0000313" key="3">
    <source>
        <dbReference type="Proteomes" id="UP001611450"/>
    </source>
</evidence>
<dbReference type="PANTHER" id="PTHR30383:SF5">
    <property type="entry name" value="SGNH HYDROLASE-TYPE ESTERASE DOMAIN-CONTAINING PROTEIN"/>
    <property type="match status" value="1"/>
</dbReference>
<sequence>MNSHTEKLVRFQRPERSLPYLPGLGPDRVAPLFGLTVDEYEKLCADLDEQARWAAAALLDDAAVAAAVDRLPFRADQHVVALGESSTADRLSWFEILRHLLDLRRPHDAIRLTNLAVSGATTTQTLTLAPALGFHNPDWVFCQLGANDAQRIGGAGGPRLVGLAETERNLRILRSRAHQAARWIWLTPTTVDEARIAAFEPFQRIGIAWTRADIADTSTVLHDLADLTVDVENDTIPDGEDPLLLDDGVHATLAGQQTVAASFVAALAES</sequence>
<evidence type="ECO:0000259" key="1">
    <source>
        <dbReference type="Pfam" id="PF13472"/>
    </source>
</evidence>
<dbReference type="Proteomes" id="UP001611450">
    <property type="component" value="Unassembled WGS sequence"/>
</dbReference>
<feature type="domain" description="SGNH hydrolase-type esterase" evidence="1">
    <location>
        <begin position="82"/>
        <end position="257"/>
    </location>
</feature>
<dbReference type="Pfam" id="PF13472">
    <property type="entry name" value="Lipase_GDSL_2"/>
    <property type="match status" value="1"/>
</dbReference>
<organism evidence="2 3">
    <name type="scientific">Nocardia beijingensis</name>
    <dbReference type="NCBI Taxonomy" id="95162"/>
    <lineage>
        <taxon>Bacteria</taxon>
        <taxon>Bacillati</taxon>
        <taxon>Actinomycetota</taxon>
        <taxon>Actinomycetes</taxon>
        <taxon>Mycobacteriales</taxon>
        <taxon>Nocardiaceae</taxon>
        <taxon>Nocardia</taxon>
    </lineage>
</organism>
<dbReference type="EMBL" id="JBIRXV010000001">
    <property type="protein sequence ID" value="MFI2321124.1"/>
    <property type="molecule type" value="Genomic_DNA"/>
</dbReference>
<dbReference type="SUPFAM" id="SSF52266">
    <property type="entry name" value="SGNH hydrolase"/>
    <property type="match status" value="1"/>
</dbReference>
<protein>
    <submittedName>
        <fullName evidence="2">SGNH/GDSL hydrolase family protein</fullName>
    </submittedName>
</protein>
<keyword evidence="3" id="KW-1185">Reference proteome</keyword>